<sequence length="146" mass="16503">MNKNVGEVKKIFLSKKNESERLEQTSIRLDNNGVIGDKFYAKDINRSILLTSLESYTLVKENNIKISHGALGENILIDFNPYYLSTGTRIKIGEVIIEITQNCTICNHLSIIDESLPVLLKDDRGIFVKVMELGSIQKGDKVYLLE</sequence>
<dbReference type="SUPFAM" id="SSF50800">
    <property type="entry name" value="PK beta-barrel domain-like"/>
    <property type="match status" value="1"/>
</dbReference>
<accession>A0A6S6SL69</accession>
<reference evidence="2" key="1">
    <citation type="submission" date="2020-01" db="EMBL/GenBank/DDBJ databases">
        <authorList>
            <person name="Meier V. D."/>
            <person name="Meier V D."/>
        </authorList>
    </citation>
    <scope>NUCLEOTIDE SEQUENCE</scope>
    <source>
        <strain evidence="2">HLG_WM_MAG_05</strain>
    </source>
</reference>
<dbReference type="PANTHER" id="PTHR36930:SF1">
    <property type="entry name" value="MOSC DOMAIN-CONTAINING PROTEIN"/>
    <property type="match status" value="1"/>
</dbReference>
<dbReference type="Pfam" id="PF03473">
    <property type="entry name" value="MOSC"/>
    <property type="match status" value="1"/>
</dbReference>
<dbReference type="AlphaFoldDB" id="A0A6S6SL69"/>
<dbReference type="GO" id="GO:0003824">
    <property type="term" value="F:catalytic activity"/>
    <property type="evidence" value="ECO:0007669"/>
    <property type="project" value="InterPro"/>
</dbReference>
<dbReference type="InterPro" id="IPR005302">
    <property type="entry name" value="MoCF_Sase_C"/>
</dbReference>
<evidence type="ECO:0000313" key="2">
    <source>
        <dbReference type="EMBL" id="CAA6809218.1"/>
    </source>
</evidence>
<feature type="domain" description="MOSC" evidence="1">
    <location>
        <begin position="19"/>
        <end position="145"/>
    </location>
</feature>
<gene>
    <name evidence="2" type="ORF">HELGO_WM13771</name>
</gene>
<dbReference type="InterPro" id="IPR011037">
    <property type="entry name" value="Pyrv_Knase-like_insert_dom_sf"/>
</dbReference>
<dbReference type="GO" id="GO:0030170">
    <property type="term" value="F:pyridoxal phosphate binding"/>
    <property type="evidence" value="ECO:0007669"/>
    <property type="project" value="InterPro"/>
</dbReference>
<dbReference type="PROSITE" id="PS51340">
    <property type="entry name" value="MOSC"/>
    <property type="match status" value="1"/>
</dbReference>
<dbReference type="PANTHER" id="PTHR36930">
    <property type="entry name" value="METAL-SULFUR CLUSTER BIOSYNTHESIS PROTEINS YUAD-RELATED"/>
    <property type="match status" value="1"/>
</dbReference>
<dbReference type="GO" id="GO:0030151">
    <property type="term" value="F:molybdenum ion binding"/>
    <property type="evidence" value="ECO:0007669"/>
    <property type="project" value="InterPro"/>
</dbReference>
<evidence type="ECO:0000259" key="1">
    <source>
        <dbReference type="PROSITE" id="PS51340"/>
    </source>
</evidence>
<protein>
    <recommendedName>
        <fullName evidence="1">MOSC domain-containing protein</fullName>
    </recommendedName>
</protein>
<dbReference type="EMBL" id="CACVAU010000031">
    <property type="protein sequence ID" value="CAA6809218.1"/>
    <property type="molecule type" value="Genomic_DNA"/>
</dbReference>
<name>A0A6S6SL69_9BACT</name>
<proteinExistence type="predicted"/>
<organism evidence="2">
    <name type="scientific">uncultured Sulfurovum sp</name>
    <dbReference type="NCBI Taxonomy" id="269237"/>
    <lineage>
        <taxon>Bacteria</taxon>
        <taxon>Pseudomonadati</taxon>
        <taxon>Campylobacterota</taxon>
        <taxon>Epsilonproteobacteria</taxon>
        <taxon>Campylobacterales</taxon>
        <taxon>Sulfurovaceae</taxon>
        <taxon>Sulfurovum</taxon>
        <taxon>environmental samples</taxon>
    </lineage>
</organism>
<dbReference type="Gene3D" id="2.40.33.20">
    <property type="entry name" value="PK beta-barrel domain-like"/>
    <property type="match status" value="1"/>
</dbReference>
<dbReference type="InterPro" id="IPR052716">
    <property type="entry name" value="MOSC_domain"/>
</dbReference>